<evidence type="ECO:0000313" key="3">
    <source>
        <dbReference type="EMBL" id="MFE1751625.1"/>
    </source>
</evidence>
<feature type="transmembrane region" description="Helical" evidence="1">
    <location>
        <begin position="127"/>
        <end position="148"/>
    </location>
</feature>
<keyword evidence="4" id="KW-1185">Reference proteome</keyword>
<comment type="caution">
    <text evidence="3">The sequence shown here is derived from an EMBL/GenBank/DDBJ whole genome shotgun (WGS) entry which is preliminary data.</text>
</comment>
<sequence>MNAATVALALLAASSNATASVLMRRAATGPAGAPRAARWVFWSGGAGLLACSAVLQAAALAVGGLSVVQPLLASELLFMPAIGGAVFHRRPDRTTWLSFLALAAGLALFLGAAAPTAGRATADESRWLPAGTAVLCLVLLLAGLSRLVAGAPRAAVLGLASAVLFAATAALIKEVTGRLPRGGPAALAADWTPYATAVTGLTAFALLQCAFRAGTLVASQPALTLGDALTGVVLGWTLFGEHIALGARMLPEAAGVALMAAGTFGLARAPAVSGQWDAEPAPAVVRYRTKAQAEAEST</sequence>
<accession>A0ABW6H5T6</accession>
<dbReference type="PANTHER" id="PTHR40761">
    <property type="entry name" value="CONSERVED INTEGRAL MEMBRANE ALANINE VALINE AND LEUCINE RICH PROTEIN-RELATED"/>
    <property type="match status" value="1"/>
</dbReference>
<gene>
    <name evidence="3" type="ORF">ACFW88_13930</name>
</gene>
<reference evidence="3 4" key="1">
    <citation type="submission" date="2024-09" db="EMBL/GenBank/DDBJ databases">
        <title>The Natural Products Discovery Center: Release of the First 8490 Sequenced Strains for Exploring Actinobacteria Biosynthetic Diversity.</title>
        <authorList>
            <person name="Kalkreuter E."/>
            <person name="Kautsar S.A."/>
            <person name="Yang D."/>
            <person name="Bader C.D."/>
            <person name="Teijaro C.N."/>
            <person name="Fluegel L."/>
            <person name="Davis C.M."/>
            <person name="Simpson J.R."/>
            <person name="Lauterbach L."/>
            <person name="Steele A.D."/>
            <person name="Gui C."/>
            <person name="Meng S."/>
            <person name="Li G."/>
            <person name="Viehrig K."/>
            <person name="Ye F."/>
            <person name="Su P."/>
            <person name="Kiefer A.F."/>
            <person name="Nichols A."/>
            <person name="Cepeda A.J."/>
            <person name="Yan W."/>
            <person name="Fan B."/>
            <person name="Jiang Y."/>
            <person name="Adhikari A."/>
            <person name="Zheng C.-J."/>
            <person name="Schuster L."/>
            <person name="Cowan T.M."/>
            <person name="Smanski M.J."/>
            <person name="Chevrette M.G."/>
            <person name="De Carvalho L.P.S."/>
            <person name="Shen B."/>
        </authorList>
    </citation>
    <scope>NUCLEOTIDE SEQUENCE [LARGE SCALE GENOMIC DNA]</scope>
    <source>
        <strain evidence="3 4">NPDC059500</strain>
    </source>
</reference>
<keyword evidence="1" id="KW-0812">Transmembrane</keyword>
<dbReference type="NCBIfam" id="NF038012">
    <property type="entry name" value="DMT_1"/>
    <property type="match status" value="1"/>
</dbReference>
<feature type="transmembrane region" description="Helical" evidence="1">
    <location>
        <begin position="39"/>
        <end position="63"/>
    </location>
</feature>
<organism evidence="3 4">
    <name type="scientific">Streptomyces anandii</name>
    <dbReference type="NCBI Taxonomy" id="285454"/>
    <lineage>
        <taxon>Bacteria</taxon>
        <taxon>Bacillati</taxon>
        <taxon>Actinomycetota</taxon>
        <taxon>Actinomycetes</taxon>
        <taxon>Kitasatosporales</taxon>
        <taxon>Streptomycetaceae</taxon>
        <taxon>Streptomyces</taxon>
    </lineage>
</organism>
<feature type="chain" id="PRO_5047542341" evidence="2">
    <location>
        <begin position="20"/>
        <end position="298"/>
    </location>
</feature>
<protein>
    <submittedName>
        <fullName evidence="3">DMT family transporter</fullName>
    </submittedName>
</protein>
<evidence type="ECO:0000313" key="4">
    <source>
        <dbReference type="Proteomes" id="UP001599756"/>
    </source>
</evidence>
<keyword evidence="1" id="KW-1133">Transmembrane helix</keyword>
<feature type="signal peptide" evidence="2">
    <location>
        <begin position="1"/>
        <end position="19"/>
    </location>
</feature>
<feature type="transmembrane region" description="Helical" evidence="1">
    <location>
        <begin position="154"/>
        <end position="172"/>
    </location>
</feature>
<dbReference type="RefSeq" id="WP_381806972.1">
    <property type="nucleotide sequence ID" value="NZ_JBHYTS010000018.1"/>
</dbReference>
<name>A0ABW6H5T6_9ACTN</name>
<dbReference type="PANTHER" id="PTHR40761:SF1">
    <property type="entry name" value="CONSERVED INTEGRAL MEMBRANE ALANINE VALINE AND LEUCINE RICH PROTEIN-RELATED"/>
    <property type="match status" value="1"/>
</dbReference>
<keyword evidence="1" id="KW-0472">Membrane</keyword>
<dbReference type="Gene3D" id="1.10.3730.20">
    <property type="match status" value="1"/>
</dbReference>
<keyword evidence="2" id="KW-0732">Signal</keyword>
<feature type="transmembrane region" description="Helical" evidence="1">
    <location>
        <begin position="94"/>
        <end position="115"/>
    </location>
</feature>
<dbReference type="Proteomes" id="UP001599756">
    <property type="component" value="Unassembled WGS sequence"/>
</dbReference>
<dbReference type="InterPro" id="IPR037185">
    <property type="entry name" value="EmrE-like"/>
</dbReference>
<dbReference type="SUPFAM" id="SSF103481">
    <property type="entry name" value="Multidrug resistance efflux transporter EmrE"/>
    <property type="match status" value="1"/>
</dbReference>
<dbReference type="EMBL" id="JBHYTS010000018">
    <property type="protein sequence ID" value="MFE1751625.1"/>
    <property type="molecule type" value="Genomic_DNA"/>
</dbReference>
<evidence type="ECO:0000256" key="2">
    <source>
        <dbReference type="SAM" id="SignalP"/>
    </source>
</evidence>
<evidence type="ECO:0000256" key="1">
    <source>
        <dbReference type="SAM" id="Phobius"/>
    </source>
</evidence>
<feature type="transmembrane region" description="Helical" evidence="1">
    <location>
        <begin position="70"/>
        <end position="88"/>
    </location>
</feature>
<proteinExistence type="predicted"/>